<dbReference type="Gene3D" id="2.160.20.110">
    <property type="match status" value="1"/>
</dbReference>
<name>A0A396G604_MEDGN</name>
<evidence type="ECO:0000313" key="1">
    <source>
        <dbReference type="EMBL" id="MDB8737666.1"/>
    </source>
</evidence>
<dbReference type="Proteomes" id="UP001211731">
    <property type="component" value="Unassembled WGS sequence"/>
</dbReference>
<dbReference type="InterPro" id="IPR011050">
    <property type="entry name" value="Pectin_lyase_fold/virulence"/>
</dbReference>
<dbReference type="EMBL" id="JAQMLR010000002">
    <property type="protein sequence ID" value="MDB8737666.1"/>
    <property type="molecule type" value="Genomic_DNA"/>
</dbReference>
<reference evidence="2" key="2">
    <citation type="submission" date="2022-12" db="EMBL/GenBank/DDBJ databases">
        <title>Genome of R. gnavus strain RSHDN_120.</title>
        <authorList>
            <person name="Abdugheni R."/>
        </authorList>
    </citation>
    <scope>NUCLEOTIDE SEQUENCE</scope>
    <source>
        <strain evidence="2">RSHDN_120</strain>
    </source>
</reference>
<dbReference type="EMBL" id="QRTJ01000037">
    <property type="protein sequence ID" value="RGQ62205.1"/>
    <property type="molecule type" value="Genomic_DNA"/>
</dbReference>
<dbReference type="Proteomes" id="UP000283992">
    <property type="component" value="Unassembled WGS sequence"/>
</dbReference>
<evidence type="ECO:0000313" key="3">
    <source>
        <dbReference type="EMBL" id="RGQ62205.1"/>
    </source>
</evidence>
<evidence type="ECO:0000313" key="6">
    <source>
        <dbReference type="Proteomes" id="UP000286137"/>
    </source>
</evidence>
<dbReference type="SUPFAM" id="SSF51126">
    <property type="entry name" value="Pectin lyase-like"/>
    <property type="match status" value="1"/>
</dbReference>
<dbReference type="Proteomes" id="UP000286137">
    <property type="component" value="Unassembled WGS sequence"/>
</dbReference>
<gene>
    <name evidence="4" type="ORF">DW142_11765</name>
    <name evidence="3" type="ORF">DWY88_14375</name>
    <name evidence="2" type="ORF">O4N78_06385</name>
    <name evidence="1" type="ORF">PNU63_02480</name>
</gene>
<sequence length="1732" mass="193261">MKRENERQIKKNLSKILGVLVLCLIMPLLFSISAEAKEAEESQQQEKVQQTERINEINTFEDFFIFAMASQTLDYEGHRVVLNTDLDLTDADIKAMLEKYGVTHLTVGTKDRPFKGTFDGQNHRIKGLVYEPNIIKDPNSGLFSFTDGATIQNLTLENADIEAIYQGGIVVGHAKNTHLENLTVLNSKIKLSPANNVISLITNLGFCGGGIAGIMEDSVMYNCEISGTEIVNNSTSGVTGVGGEGLYMGGLVGWAEDSTIEYSRVRSNYVGESNELQESVVRNDYDITVGALGGKSVYAGGIVGGVNTADGETRIVDCFCTADVSFYAANYVAVGSGIAGYAGGITGALRGNSHIERCHYAGNIHSKQYNAILVIPIIQTDVNISGIANIKESQATVTDSYFKRSESSSSKTIRAVEDWNDTPQYSAKDDKTYEDREFWKDHDYDFEGTKIRGEATEHINKWVMDYDLGIPVHGSHMSVTFDFPGAGVVSVDPTALVNEKVSTDDAYHFAVQGIHPRGDVNATLEVNPVDSNPEDKITEYEFAGWFKQKDVGKDSVSDMSELEAITHAEGAEPVSQEQRYTFKFGNNETDKDLYIACLKARIAFHELDGMEMTSDTKYYTYRENLADVVPTVTPDGAVFYGWTTEPNPDESGGGYSAITSGKLEELLNKGAIYHAGDPVEKTMELYPIFTSYITNIKTVFEGHEQDESELVSERQGVGHTSIGSDDTGVFIQVTGAEADGAFPAGYRFLGWYQQIGVDEQGQPIEARVSNEQTYYVPDVSKEVTYTARFEYCIDYYVNTKDNDKVDGEYQYWNFYSEWVRYQSAFDGTYAMEIAPKDYEHNLSHWSLNNNGGDSCEGGDEISGEDLIIKTPISAYGHWEGTGTFQLSMRSDFPNAAQLSMSGDAHLFNDFTVRAQVKDGYQFVFWAEEDQTTTLWMNTENPVTFRKPHSSLSQYRIEAHLAAQLNFHYKTGQEVKTVLRRYQDLVFQEENVFEDYRYPFSTGTTIQDERAKLERGGSPTEGDMAIESGEAGVTYEFLGWIQAKEVNSQENGGIVKGGAEWNYIYDVENDPYCTSDADKALPYLLKDDAVVTETMELYPVYVKYDIKTTTNIHQMAELPNGVQYPNVPSYELVMDENTGKGTATITLTAETNVTPVREGEDAKYELVGFKCTLSDGKVTDLWGTGTPNGNSYTFQMTVEAGKSYTFMSIYNPAFVVYHMDGQGLEDSTHLETRNVGQPLGLMPEINYDRMPEELKNAYMIGWTEEKPNGWYHYYASKEAYDQTPLPLVNEKTTVEHSMDLWPVFVQVSAEVNSNIDQTIQENGGDPATVRYVQNDHNVFSLVAKEYAGYAFKGWYTGYVSDEDPGTLLTEESTYLIPESELFANGKYTAVYAQSIDINYYDFNGNIIYTAKTTADENRTFVSKDPEDPKKEVPIDTEAFVQIEEKIKEIQEASGTNLKFVEWRWWNEAEQKYVSWEEFKDTEVTQSMNLYPVAYAITFLDSEESVYDGMVYSVSEGEDGTRELNTLFTKKYTQPEIKIAVEEVAGQHDTPDIMKKGIQGIRTNVYMSGEPDKEGNPTYVSASEGSVPTDENGMAVHKLYGRLVVRKSYIGLKTDGMVLVNVQKLDDSGNPDGALFSVPLAVKDGEGRTEVKLPLGNYRVSEDMTWAWRDQADSVMLNGQAQTGFDQSGTTDVTIDILQSEIIVYGNARQNEKWFSDFCEMKNVFGSEVQAGGN</sequence>
<protein>
    <submittedName>
        <fullName evidence="4">Uncharacterized protein</fullName>
    </submittedName>
</protein>
<dbReference type="EMBL" id="QRLN01000017">
    <property type="protein sequence ID" value="RHJ10312.1"/>
    <property type="molecule type" value="Genomic_DNA"/>
</dbReference>
<evidence type="ECO:0000313" key="4">
    <source>
        <dbReference type="EMBL" id="RHJ10312.1"/>
    </source>
</evidence>
<dbReference type="Proteomes" id="UP001149331">
    <property type="component" value="Unassembled WGS sequence"/>
</dbReference>
<reference evidence="5 6" key="1">
    <citation type="submission" date="2018-08" db="EMBL/GenBank/DDBJ databases">
        <title>A genome reference for cultivated species of the human gut microbiota.</title>
        <authorList>
            <person name="Zou Y."/>
            <person name="Xue W."/>
            <person name="Luo G."/>
        </authorList>
    </citation>
    <scope>NUCLEOTIDE SEQUENCE [LARGE SCALE GENOMIC DNA]</scope>
    <source>
        <strain evidence="3 6">AF27-4BH</strain>
        <strain evidence="4 5">AM12-54</strain>
    </source>
</reference>
<comment type="caution">
    <text evidence="4">The sequence shown here is derived from an EMBL/GenBank/DDBJ whole genome shotgun (WGS) entry which is preliminary data.</text>
</comment>
<evidence type="ECO:0000313" key="5">
    <source>
        <dbReference type="Proteomes" id="UP000283992"/>
    </source>
</evidence>
<dbReference type="RefSeq" id="WP_117993706.1">
    <property type="nucleotide sequence ID" value="NZ_BAABXJ010000001.1"/>
</dbReference>
<reference evidence="1" key="3">
    <citation type="submission" date="2023-01" db="EMBL/GenBank/DDBJ databases">
        <title>Human gut microbiome strain richness.</title>
        <authorList>
            <person name="Chen-Liaw A."/>
        </authorList>
    </citation>
    <scope>NUCLEOTIDE SEQUENCE</scope>
    <source>
        <strain evidence="1">1001217st1_A9_1001217B_191108</strain>
    </source>
</reference>
<proteinExistence type="predicted"/>
<organism evidence="4 5">
    <name type="scientific">Mediterraneibacter gnavus</name>
    <name type="common">Ruminococcus gnavus</name>
    <dbReference type="NCBI Taxonomy" id="33038"/>
    <lineage>
        <taxon>Bacteria</taxon>
        <taxon>Bacillati</taxon>
        <taxon>Bacillota</taxon>
        <taxon>Clostridia</taxon>
        <taxon>Lachnospirales</taxon>
        <taxon>Lachnospiraceae</taxon>
        <taxon>Mediterraneibacter</taxon>
    </lineage>
</organism>
<dbReference type="EMBL" id="JAPZEG010000006">
    <property type="protein sequence ID" value="MDE1203204.1"/>
    <property type="molecule type" value="Genomic_DNA"/>
</dbReference>
<accession>A0A396G604</accession>
<evidence type="ECO:0000313" key="2">
    <source>
        <dbReference type="EMBL" id="MDE1203204.1"/>
    </source>
</evidence>